<dbReference type="Gene3D" id="1.25.40.10">
    <property type="entry name" value="Tetratricopeptide repeat domain"/>
    <property type="match status" value="1"/>
</dbReference>
<dbReference type="InterPro" id="IPR001214">
    <property type="entry name" value="SET_dom"/>
</dbReference>
<evidence type="ECO:0000256" key="3">
    <source>
        <dbReference type="ARBA" id="ARBA00022691"/>
    </source>
</evidence>
<keyword evidence="2" id="KW-0808">Transferase</keyword>
<keyword evidence="1" id="KW-0489">Methyltransferase</keyword>
<feature type="compositionally biased region" description="Low complexity" evidence="4">
    <location>
        <begin position="265"/>
        <end position="283"/>
    </location>
</feature>
<dbReference type="Gene3D" id="2.170.270.10">
    <property type="entry name" value="SET domain"/>
    <property type="match status" value="1"/>
</dbReference>
<sequence length="702" mass="75353">MLPPQPEAARGDGKLEHLSIHDDAQITPKALDTSKTDDAPHETPEDETNTTRDGHQGEGSGKRKRKPKKKAKHLPLLPSVLAVEDRLAWKLEQTARLGRHAIAKQSIAAGRLLLREKPVATVIRGKYAASTCHMCLKELPSGTSAVEMAPGILRGAQQYKLYCSPACASADTHAALTAPVHGRLDAVAIAAQADPQLLHLLLELDSRRIADPPVLHVSADPGRGWVLDASATSDAEGEHIGSNGHSCDCNHPETHDASSAKHVESAGAASDAASAHANDSAASLGSNGTQEQSQPGRQQTDSASHAEPSQAAKVTNGQQAKQQKEVDSSAGATGEPPTLQCTLEDVFLLIAHSESSQPAWQASVGKAVEGMQKAMRDIKAFEPAAHSQYMAMAALVNNNAHGTGVANSSNIDRGLGMWPAVSMLNHSCRPNCFFAWQGGELEVRAVRAIPKGEQLTVSYINPTEPRKIRAMELKATKHFTCACERCTEPIAGTPDMMLEAVKCRQGKCEGYLVEKREDNLSSCTHWDCTECSRSVPSFLPSGTSPQQYPEPLTATLRHSWEQAMGVMQTKGHAAAKPALERALTQAQEALHPMHAIIVDCLMPLVNCSRATQDLPAAIRYLQQLLAALDVIIGCHSVELGNLYGLLGELFLQRASSLPGALQARCKKQAKEACSRALTIFGTCLGESHELCQEQKARLRMLR</sequence>
<accession>A0ABP1FXX3</accession>
<evidence type="ECO:0000313" key="6">
    <source>
        <dbReference type="EMBL" id="CAL5222372.1"/>
    </source>
</evidence>
<dbReference type="SUPFAM" id="SSF82199">
    <property type="entry name" value="SET domain"/>
    <property type="match status" value="1"/>
</dbReference>
<keyword evidence="7" id="KW-1185">Reference proteome</keyword>
<feature type="compositionally biased region" description="Polar residues" evidence="4">
    <location>
        <begin position="312"/>
        <end position="321"/>
    </location>
</feature>
<feature type="compositionally biased region" description="Basic residues" evidence="4">
    <location>
        <begin position="62"/>
        <end position="73"/>
    </location>
</feature>
<dbReference type="CDD" id="cd20071">
    <property type="entry name" value="SET_SMYD"/>
    <property type="match status" value="1"/>
</dbReference>
<evidence type="ECO:0000256" key="4">
    <source>
        <dbReference type="SAM" id="MobiDB-lite"/>
    </source>
</evidence>
<dbReference type="InterPro" id="IPR046341">
    <property type="entry name" value="SET_dom_sf"/>
</dbReference>
<dbReference type="PROSITE" id="PS50280">
    <property type="entry name" value="SET"/>
    <property type="match status" value="1"/>
</dbReference>
<organism evidence="6 7">
    <name type="scientific">Coccomyxa viridis</name>
    <dbReference type="NCBI Taxonomy" id="1274662"/>
    <lineage>
        <taxon>Eukaryota</taxon>
        <taxon>Viridiplantae</taxon>
        <taxon>Chlorophyta</taxon>
        <taxon>core chlorophytes</taxon>
        <taxon>Trebouxiophyceae</taxon>
        <taxon>Trebouxiophyceae incertae sedis</taxon>
        <taxon>Coccomyxaceae</taxon>
        <taxon>Coccomyxa</taxon>
    </lineage>
</organism>
<feature type="region of interest" description="Disordered" evidence="4">
    <location>
        <begin position="1"/>
        <end position="73"/>
    </location>
</feature>
<feature type="compositionally biased region" description="Basic and acidic residues" evidence="4">
    <location>
        <begin position="9"/>
        <end position="24"/>
    </location>
</feature>
<dbReference type="InterPro" id="IPR052097">
    <property type="entry name" value="SET-MYND_domain_protein"/>
</dbReference>
<feature type="region of interest" description="Disordered" evidence="4">
    <location>
        <begin position="232"/>
        <end position="337"/>
    </location>
</feature>
<gene>
    <name evidence="6" type="primary">g4726</name>
    <name evidence="6" type="ORF">VP750_LOCUS4031</name>
</gene>
<evidence type="ECO:0000313" key="7">
    <source>
        <dbReference type="Proteomes" id="UP001497392"/>
    </source>
</evidence>
<feature type="domain" description="SET" evidence="5">
    <location>
        <begin position="78"/>
        <end position="460"/>
    </location>
</feature>
<dbReference type="SMART" id="SM00317">
    <property type="entry name" value="SET"/>
    <property type="match status" value="1"/>
</dbReference>
<dbReference type="Pfam" id="PF00856">
    <property type="entry name" value="SET"/>
    <property type="match status" value="1"/>
</dbReference>
<proteinExistence type="predicted"/>
<dbReference type="PANTHER" id="PTHR46165:SF2">
    <property type="entry name" value="SET AND MYND DOMAIN-CONTAINING PROTEIN 4"/>
    <property type="match status" value="1"/>
</dbReference>
<dbReference type="PANTHER" id="PTHR46165">
    <property type="entry name" value="SET AND MYND DOMAIN-CONTAINING PROTEIN 4"/>
    <property type="match status" value="1"/>
</dbReference>
<dbReference type="InterPro" id="IPR011990">
    <property type="entry name" value="TPR-like_helical_dom_sf"/>
</dbReference>
<evidence type="ECO:0000256" key="1">
    <source>
        <dbReference type="ARBA" id="ARBA00022603"/>
    </source>
</evidence>
<keyword evidence="3" id="KW-0949">S-adenosyl-L-methionine</keyword>
<evidence type="ECO:0000256" key="2">
    <source>
        <dbReference type="ARBA" id="ARBA00022679"/>
    </source>
</evidence>
<evidence type="ECO:0000259" key="5">
    <source>
        <dbReference type="PROSITE" id="PS50280"/>
    </source>
</evidence>
<feature type="compositionally biased region" description="Basic and acidic residues" evidence="4">
    <location>
        <begin position="32"/>
        <end position="56"/>
    </location>
</feature>
<feature type="compositionally biased region" description="Polar residues" evidence="4">
    <location>
        <begin position="284"/>
        <end position="303"/>
    </location>
</feature>
<feature type="compositionally biased region" description="Basic and acidic residues" evidence="4">
    <location>
        <begin position="248"/>
        <end position="264"/>
    </location>
</feature>
<dbReference type="EMBL" id="CAXHTA020000007">
    <property type="protein sequence ID" value="CAL5222372.1"/>
    <property type="molecule type" value="Genomic_DNA"/>
</dbReference>
<protein>
    <submittedName>
        <fullName evidence="6">G4726 protein</fullName>
    </submittedName>
</protein>
<name>A0ABP1FXX3_9CHLO</name>
<dbReference type="Proteomes" id="UP001497392">
    <property type="component" value="Unassembled WGS sequence"/>
</dbReference>
<comment type="caution">
    <text evidence="6">The sequence shown here is derived from an EMBL/GenBank/DDBJ whole genome shotgun (WGS) entry which is preliminary data.</text>
</comment>
<reference evidence="6 7" key="1">
    <citation type="submission" date="2024-06" db="EMBL/GenBank/DDBJ databases">
        <authorList>
            <person name="Kraege A."/>
            <person name="Thomma B."/>
        </authorList>
    </citation>
    <scope>NUCLEOTIDE SEQUENCE [LARGE SCALE GENOMIC DNA]</scope>
</reference>